<evidence type="ECO:0000313" key="3">
    <source>
        <dbReference type="Proteomes" id="UP001605036"/>
    </source>
</evidence>
<dbReference type="AlphaFoldDB" id="A0ABD1Y5K8"/>
<sequence>MPKQLMKANRRTRHNDNDVANKEAMRTEPRVQKRDVAEAPSNGDTRCWDEDGHTNKTLAGAILAETNKRGQKPKRTKTRSSQRGKISSKTTPSDNEQKLTRCRPSES</sequence>
<comment type="caution">
    <text evidence="2">The sequence shown here is derived from an EMBL/GenBank/DDBJ whole genome shotgun (WGS) entry which is preliminary data.</text>
</comment>
<name>A0ABD1Y5K8_9MARC</name>
<evidence type="ECO:0000256" key="1">
    <source>
        <dbReference type="SAM" id="MobiDB-lite"/>
    </source>
</evidence>
<feature type="compositionally biased region" description="Basic and acidic residues" evidence="1">
    <location>
        <begin position="14"/>
        <end position="37"/>
    </location>
</feature>
<gene>
    <name evidence="2" type="ORF">R1flu_002240</name>
</gene>
<evidence type="ECO:0000313" key="2">
    <source>
        <dbReference type="EMBL" id="KAL2622035.1"/>
    </source>
</evidence>
<protein>
    <submittedName>
        <fullName evidence="2">Uncharacterized protein</fullName>
    </submittedName>
</protein>
<feature type="region of interest" description="Disordered" evidence="1">
    <location>
        <begin position="1"/>
        <end position="107"/>
    </location>
</feature>
<feature type="compositionally biased region" description="Basic and acidic residues" evidence="1">
    <location>
        <begin position="95"/>
        <end position="107"/>
    </location>
</feature>
<feature type="compositionally biased region" description="Polar residues" evidence="1">
    <location>
        <begin position="83"/>
        <end position="94"/>
    </location>
</feature>
<keyword evidence="3" id="KW-1185">Reference proteome</keyword>
<accession>A0ABD1Y5K8</accession>
<organism evidence="2 3">
    <name type="scientific">Riccia fluitans</name>
    <dbReference type="NCBI Taxonomy" id="41844"/>
    <lineage>
        <taxon>Eukaryota</taxon>
        <taxon>Viridiplantae</taxon>
        <taxon>Streptophyta</taxon>
        <taxon>Embryophyta</taxon>
        <taxon>Marchantiophyta</taxon>
        <taxon>Marchantiopsida</taxon>
        <taxon>Marchantiidae</taxon>
        <taxon>Marchantiales</taxon>
        <taxon>Ricciaceae</taxon>
        <taxon>Riccia</taxon>
    </lineage>
</organism>
<dbReference type="EMBL" id="JBHFFA010000006">
    <property type="protein sequence ID" value="KAL2622035.1"/>
    <property type="molecule type" value="Genomic_DNA"/>
</dbReference>
<proteinExistence type="predicted"/>
<feature type="compositionally biased region" description="Basic residues" evidence="1">
    <location>
        <begin position="69"/>
        <end position="82"/>
    </location>
</feature>
<dbReference type="Proteomes" id="UP001605036">
    <property type="component" value="Unassembled WGS sequence"/>
</dbReference>
<reference evidence="2 3" key="1">
    <citation type="submission" date="2024-09" db="EMBL/GenBank/DDBJ databases">
        <title>Chromosome-scale assembly of Riccia fluitans.</title>
        <authorList>
            <person name="Paukszto L."/>
            <person name="Sawicki J."/>
            <person name="Karawczyk K."/>
            <person name="Piernik-Szablinska J."/>
            <person name="Szczecinska M."/>
            <person name="Mazdziarz M."/>
        </authorList>
    </citation>
    <scope>NUCLEOTIDE SEQUENCE [LARGE SCALE GENOMIC DNA]</scope>
    <source>
        <strain evidence="2">Rf_01</strain>
        <tissue evidence="2">Aerial parts of the thallus</tissue>
    </source>
</reference>